<dbReference type="AlphaFoldDB" id="A0A7W6J195"/>
<dbReference type="InterPro" id="IPR028098">
    <property type="entry name" value="Glyco_trans_4-like_N"/>
</dbReference>
<name>A0A7W6J195_9HYPH</name>
<dbReference type="GO" id="GO:0016758">
    <property type="term" value="F:hexosyltransferase activity"/>
    <property type="evidence" value="ECO:0007669"/>
    <property type="project" value="TreeGrafter"/>
</dbReference>
<evidence type="ECO:0000313" key="3">
    <source>
        <dbReference type="EMBL" id="MBB4062940.1"/>
    </source>
</evidence>
<dbReference type="PANTHER" id="PTHR45947">
    <property type="entry name" value="SULFOQUINOVOSYL TRANSFERASE SQD2"/>
    <property type="match status" value="1"/>
</dbReference>
<keyword evidence="4" id="KW-1185">Reference proteome</keyword>
<proteinExistence type="predicted"/>
<dbReference type="PANTHER" id="PTHR45947:SF3">
    <property type="entry name" value="SULFOQUINOVOSYL TRANSFERASE SQD2"/>
    <property type="match status" value="1"/>
</dbReference>
<feature type="compositionally biased region" description="Polar residues" evidence="1">
    <location>
        <begin position="1"/>
        <end position="10"/>
    </location>
</feature>
<dbReference type="Proteomes" id="UP000528286">
    <property type="component" value="Unassembled WGS sequence"/>
</dbReference>
<dbReference type="Pfam" id="PF13692">
    <property type="entry name" value="Glyco_trans_1_4"/>
    <property type="match status" value="1"/>
</dbReference>
<reference evidence="3 4" key="1">
    <citation type="submission" date="2020-08" db="EMBL/GenBank/DDBJ databases">
        <title>Genomic Encyclopedia of Type Strains, Phase IV (KMG-IV): sequencing the most valuable type-strain genomes for metagenomic binning, comparative biology and taxonomic classification.</title>
        <authorList>
            <person name="Goeker M."/>
        </authorList>
    </citation>
    <scope>NUCLEOTIDE SEQUENCE [LARGE SCALE GENOMIC DNA]</scope>
    <source>
        <strain evidence="3 4">DSM 29853</strain>
    </source>
</reference>
<keyword evidence="3" id="KW-0808">Transferase</keyword>
<evidence type="ECO:0000313" key="4">
    <source>
        <dbReference type="Proteomes" id="UP000528286"/>
    </source>
</evidence>
<dbReference type="Gene3D" id="3.40.50.2000">
    <property type="entry name" value="Glycogen Phosphorylase B"/>
    <property type="match status" value="2"/>
</dbReference>
<gene>
    <name evidence="3" type="ORF">GGR23_000101</name>
</gene>
<protein>
    <submittedName>
        <fullName evidence="3">Glycosyltransferase involved in cell wall biosynthesis</fullName>
    </submittedName>
</protein>
<sequence length="362" mass="38027">MTDTSQQSRAAAQDGTGASRGGGHAGGKPMRILHVLFSSRIAGSERYCIDLANAQAALGHEVHVAGISGSPMAGELSPRVRFHGLSLPLFRGMRLRWLARKIGADLAHAHLSPACKAVARGPKGLAKVATLHVGYKPRQHARLDGVICVNRAQLKRLDDYGGRAVLIANWMPELEAGAPLDLRARLNLPRGTRLVGAVGRLHPSKGCDVLVSAFLKASPPDAALVLAGEGPQRAELEKLSGGDPRIHLIGHCANVPGFLANLDLFVSPSREETAGLAILEAMQAGLPIVSTATDGPSEYLAGHPVTLVEPGSVDHLAAAIGVAFQPDNIAGLARVCYDMRPFSRSAGVANVLQFYSEIAARP</sequence>
<evidence type="ECO:0000256" key="1">
    <source>
        <dbReference type="SAM" id="MobiDB-lite"/>
    </source>
</evidence>
<dbReference type="EMBL" id="JACIEZ010000001">
    <property type="protein sequence ID" value="MBB4062940.1"/>
    <property type="molecule type" value="Genomic_DNA"/>
</dbReference>
<dbReference type="CDD" id="cd03801">
    <property type="entry name" value="GT4_PimA-like"/>
    <property type="match status" value="1"/>
</dbReference>
<dbReference type="SUPFAM" id="SSF53756">
    <property type="entry name" value="UDP-Glycosyltransferase/glycogen phosphorylase"/>
    <property type="match status" value="1"/>
</dbReference>
<accession>A0A7W6J195</accession>
<organism evidence="3 4">
    <name type="scientific">Gellertiella hungarica</name>
    <dbReference type="NCBI Taxonomy" id="1572859"/>
    <lineage>
        <taxon>Bacteria</taxon>
        <taxon>Pseudomonadati</taxon>
        <taxon>Pseudomonadota</taxon>
        <taxon>Alphaproteobacteria</taxon>
        <taxon>Hyphomicrobiales</taxon>
        <taxon>Rhizobiaceae</taxon>
        <taxon>Gellertiella</taxon>
    </lineage>
</organism>
<dbReference type="RefSeq" id="WP_246364797.1">
    <property type="nucleotide sequence ID" value="NZ_JACIEZ010000001.1"/>
</dbReference>
<dbReference type="Pfam" id="PF13439">
    <property type="entry name" value="Glyco_transf_4"/>
    <property type="match status" value="1"/>
</dbReference>
<feature type="region of interest" description="Disordered" evidence="1">
    <location>
        <begin position="1"/>
        <end position="26"/>
    </location>
</feature>
<comment type="caution">
    <text evidence="3">The sequence shown here is derived from an EMBL/GenBank/DDBJ whole genome shotgun (WGS) entry which is preliminary data.</text>
</comment>
<evidence type="ECO:0000259" key="2">
    <source>
        <dbReference type="Pfam" id="PF13439"/>
    </source>
</evidence>
<feature type="domain" description="Glycosyltransferase subfamily 4-like N-terminal" evidence="2">
    <location>
        <begin position="43"/>
        <end position="169"/>
    </location>
</feature>
<dbReference type="InterPro" id="IPR050194">
    <property type="entry name" value="Glycosyltransferase_grp1"/>
</dbReference>